<evidence type="ECO:0000256" key="2">
    <source>
        <dbReference type="ARBA" id="ARBA00022475"/>
    </source>
</evidence>
<dbReference type="PANTHER" id="PTHR30086:SF20">
    <property type="entry name" value="ARGININE EXPORTER PROTEIN ARGO-RELATED"/>
    <property type="match status" value="1"/>
</dbReference>
<accession>A0A6G9VW11</accession>
<feature type="transmembrane region" description="Helical" evidence="6">
    <location>
        <begin position="70"/>
        <end position="92"/>
    </location>
</feature>
<keyword evidence="4 6" id="KW-1133">Transmembrane helix</keyword>
<feature type="transmembrane region" description="Helical" evidence="6">
    <location>
        <begin position="154"/>
        <end position="175"/>
    </location>
</feature>
<dbReference type="EMBL" id="CP023275">
    <property type="protein sequence ID" value="ATB69221.1"/>
    <property type="molecule type" value="Genomic_DNA"/>
</dbReference>
<reference evidence="8 10" key="1">
    <citation type="journal article" date="2017" name="Environ. Sci. Technol.">
        <title>Organohalide Respiration with Chlorinated Ethenes under Low pH Conditions.</title>
        <authorList>
            <person name="Yang Y."/>
            <person name="Capiro N.L."/>
            <person name="Marcet T.F."/>
            <person name="Yan J."/>
            <person name="Pennell K.D."/>
            <person name="Loffler F.E."/>
        </authorList>
    </citation>
    <scope>NUCLEOTIDE SEQUENCE [LARGE SCALE GENOMIC DNA]</scope>
    <source>
        <strain evidence="8 10">ACSDCE</strain>
    </source>
</reference>
<evidence type="ECO:0000313" key="10">
    <source>
        <dbReference type="Proteomes" id="UP000502831"/>
    </source>
</evidence>
<evidence type="ECO:0000256" key="1">
    <source>
        <dbReference type="ARBA" id="ARBA00004651"/>
    </source>
</evidence>
<keyword evidence="3 6" id="KW-0812">Transmembrane</keyword>
<dbReference type="Pfam" id="PF01810">
    <property type="entry name" value="LysE"/>
    <property type="match status" value="1"/>
</dbReference>
<dbReference type="PANTHER" id="PTHR30086">
    <property type="entry name" value="ARGININE EXPORTER PROTEIN ARGO"/>
    <property type="match status" value="1"/>
</dbReference>
<feature type="transmembrane region" description="Helical" evidence="6">
    <location>
        <begin position="41"/>
        <end position="64"/>
    </location>
</feature>
<dbReference type="Proteomes" id="UP000502831">
    <property type="component" value="Chromosome"/>
</dbReference>
<reference evidence="8" key="5">
    <citation type="submission" date="2020-08" db="EMBL/GenBank/DDBJ databases">
        <authorList>
            <person name="Yang Y."/>
            <person name="Huo L."/>
            <person name="Yan J."/>
        </authorList>
    </citation>
    <scope>NUCLEOTIDE SEQUENCE</scope>
    <source>
        <strain evidence="8">ACSDCE</strain>
    </source>
</reference>
<keyword evidence="5 6" id="KW-0472">Membrane</keyword>
<gene>
    <name evidence="8" type="ORF">FA584_11955</name>
    <name evidence="7" type="ORF">SJPD1_1109</name>
</gene>
<evidence type="ECO:0000256" key="5">
    <source>
        <dbReference type="ARBA" id="ARBA00023136"/>
    </source>
</evidence>
<evidence type="ECO:0000313" key="7">
    <source>
        <dbReference type="EMBL" id="ATB69221.1"/>
    </source>
</evidence>
<evidence type="ECO:0000256" key="3">
    <source>
        <dbReference type="ARBA" id="ARBA00022692"/>
    </source>
</evidence>
<keyword evidence="2" id="KW-1003">Cell membrane</keyword>
<feature type="transmembrane region" description="Helical" evidence="6">
    <location>
        <begin position="112"/>
        <end position="134"/>
    </location>
</feature>
<evidence type="ECO:0000256" key="4">
    <source>
        <dbReference type="ARBA" id="ARBA00022989"/>
    </source>
</evidence>
<dbReference type="InterPro" id="IPR001123">
    <property type="entry name" value="LeuE-type"/>
</dbReference>
<dbReference type="GO" id="GO:0015171">
    <property type="term" value="F:amino acid transmembrane transporter activity"/>
    <property type="evidence" value="ECO:0007669"/>
    <property type="project" value="TreeGrafter"/>
</dbReference>
<comment type="subcellular location">
    <subcellularLocation>
        <location evidence="1">Cell membrane</location>
        <topology evidence="1">Multi-pass membrane protein</topology>
    </subcellularLocation>
</comment>
<dbReference type="GO" id="GO:0005886">
    <property type="term" value="C:plasma membrane"/>
    <property type="evidence" value="ECO:0007669"/>
    <property type="project" value="UniProtKB-SubCell"/>
</dbReference>
<feature type="transmembrane region" description="Helical" evidence="6">
    <location>
        <begin position="6"/>
        <end position="29"/>
    </location>
</feature>
<reference evidence="7" key="3">
    <citation type="submission" date="2017-09" db="EMBL/GenBank/DDBJ databases">
        <authorList>
            <person name="Goris T."/>
        </authorList>
    </citation>
    <scope>NUCLEOTIDE SEQUENCE</scope>
    <source>
        <strain evidence="7">JPD-1</strain>
    </source>
</reference>
<reference evidence="7" key="4">
    <citation type="journal article" date="2020" name="MicrobiologyOpen">
        <title>Tetrachloroethene respiration in Sulfurospirillum species is regulated by a two-component system as unraveled by comparative genomics, transcriptomics, and regulator binding studies.</title>
        <authorList>
            <person name="Esken J."/>
            <person name="Goris T."/>
            <person name="Gadkari J."/>
            <person name="Bischler T."/>
            <person name="Forstner K.U."/>
            <person name="Sharma C.M."/>
            <person name="Diekert G."/>
            <person name="Schubert T."/>
        </authorList>
    </citation>
    <scope>NUCLEOTIDE SEQUENCE</scope>
    <source>
        <strain evidence="7">JPD-1</strain>
    </source>
</reference>
<organism evidence="7 9">
    <name type="scientific">Sulfurospirillum diekertiae</name>
    <dbReference type="NCBI Taxonomy" id="1854492"/>
    <lineage>
        <taxon>Bacteria</taxon>
        <taxon>Pseudomonadati</taxon>
        <taxon>Campylobacterota</taxon>
        <taxon>Epsilonproteobacteria</taxon>
        <taxon>Campylobacterales</taxon>
        <taxon>Sulfurospirillaceae</taxon>
        <taxon>Sulfurospirillum</taxon>
    </lineage>
</organism>
<dbReference type="EMBL" id="CP039734">
    <property type="protein sequence ID" value="QIR76870.1"/>
    <property type="molecule type" value="Genomic_DNA"/>
</dbReference>
<protein>
    <submittedName>
        <fullName evidence="8">LysE family translocator</fullName>
    </submittedName>
    <submittedName>
        <fullName evidence="7">RhtB family transporter</fullName>
    </submittedName>
</protein>
<dbReference type="OrthoDB" id="9807053at2"/>
<evidence type="ECO:0000313" key="8">
    <source>
        <dbReference type="EMBL" id="QIR76870.1"/>
    </source>
</evidence>
<proteinExistence type="predicted"/>
<reference evidence="9" key="2">
    <citation type="submission" date="2017-09" db="EMBL/GenBank/DDBJ databases">
        <title>The complete genome of Sulfurospirillum sp. JPD-1.</title>
        <authorList>
            <person name="Goris T."/>
        </authorList>
    </citation>
    <scope>NUCLEOTIDE SEQUENCE [LARGE SCALE GENOMIC DNA]</scope>
    <source>
        <strain evidence="9">JPD-1</strain>
    </source>
</reference>
<dbReference type="Proteomes" id="UP000217349">
    <property type="component" value="Chromosome"/>
</dbReference>
<evidence type="ECO:0000256" key="6">
    <source>
        <dbReference type="SAM" id="Phobius"/>
    </source>
</evidence>
<dbReference type="KEGG" id="sulj:SJPD1_1109"/>
<dbReference type="AlphaFoldDB" id="A0A290HDD0"/>
<dbReference type="RefSeq" id="WP_096046322.1">
    <property type="nucleotide sequence ID" value="NZ_CP023275.1"/>
</dbReference>
<accession>A0A290HDD0</accession>
<evidence type="ECO:0000313" key="9">
    <source>
        <dbReference type="Proteomes" id="UP000217349"/>
    </source>
</evidence>
<name>A0A290HDD0_9BACT</name>
<dbReference type="PIRSF" id="PIRSF006324">
    <property type="entry name" value="LeuE"/>
    <property type="match status" value="1"/>
</dbReference>
<sequence length="208" mass="22315">MLDFQTIVMFVGASTLLALAPGPDILFVLTQSMTKGSRSGIVIALGLCSGLVFHTTAVALGVAVIFQTSIIAFSLLKFVGATYLLYLAFMAFKDASKSKLESDKSSLSLKALYKRGIFMNITNPKVSIFFLAFLPQFTNAELGNVTGQIFTLGALFMLCAFVVFTLVSLLAGRVGDWFSKTKNGEKILNRIAGTIFAGLAIKLALSSR</sequence>